<evidence type="ECO:0000256" key="1">
    <source>
        <dbReference type="SAM" id="MobiDB-lite"/>
    </source>
</evidence>
<sequence>MNAYFANPELSLHTRSGDQPATDKASPHTTAANRANDHRENSSRFTSRVSDFKSEQGALKAGERTNVRYAKKSNRNIVRTAVIAIVLLIAFSCGIMVQAFASGENSPADGQRQAAVLNKQESAEPSVIVQRGDTLWSIAAAQAPEGSDVRAYIYKLRKVNQLSAGDVLKAGDVIKLP</sequence>
<keyword evidence="2" id="KW-1133">Transmembrane helix</keyword>
<organism evidence="5 6">
    <name type="scientific">Paenibacillus chitinolyticus</name>
    <dbReference type="NCBI Taxonomy" id="79263"/>
    <lineage>
        <taxon>Bacteria</taxon>
        <taxon>Bacillati</taxon>
        <taxon>Bacillota</taxon>
        <taxon>Bacilli</taxon>
        <taxon>Bacillales</taxon>
        <taxon>Paenibacillaceae</taxon>
        <taxon>Paenibacillus</taxon>
    </lineage>
</organism>
<evidence type="ECO:0000313" key="4">
    <source>
        <dbReference type="EMBL" id="MCY9594179.1"/>
    </source>
</evidence>
<dbReference type="AlphaFoldDB" id="A0A410WWC0"/>
<dbReference type="Proteomes" id="UP000288943">
    <property type="component" value="Chromosome"/>
</dbReference>
<dbReference type="EMBL" id="JAMDMJ010000001">
    <property type="protein sequence ID" value="MCY9594179.1"/>
    <property type="molecule type" value="Genomic_DNA"/>
</dbReference>
<reference evidence="4 7" key="2">
    <citation type="submission" date="2022-05" db="EMBL/GenBank/DDBJ databases">
        <title>Genome Sequencing of Bee-Associated Microbes.</title>
        <authorList>
            <person name="Dunlap C."/>
        </authorList>
    </citation>
    <scope>NUCLEOTIDE SEQUENCE [LARGE SCALE GENOMIC DNA]</scope>
    <source>
        <strain evidence="4 7">NRRL B-23120</strain>
    </source>
</reference>
<dbReference type="SMART" id="SM00257">
    <property type="entry name" value="LysM"/>
    <property type="match status" value="1"/>
</dbReference>
<dbReference type="RefSeq" id="WP_042228116.1">
    <property type="nucleotide sequence ID" value="NZ_CP026520.1"/>
</dbReference>
<dbReference type="GeneID" id="95375747"/>
<reference evidence="5 6" key="1">
    <citation type="submission" date="2018-01" db="EMBL/GenBank/DDBJ databases">
        <title>The whole genome sequencing and assembly of Paenibacillus chitinolyticus KCCM 41400 strain.</title>
        <authorList>
            <person name="Kim J.-Y."/>
            <person name="Park M.-K."/>
            <person name="Lee Y.-J."/>
            <person name="Yi H."/>
            <person name="Bahn Y.-S."/>
            <person name="Kim J.F."/>
            <person name="Lee D.-W."/>
        </authorList>
    </citation>
    <scope>NUCLEOTIDE SEQUENCE [LARGE SCALE GENOMIC DNA]</scope>
    <source>
        <strain evidence="5 6">KCCM 41400</strain>
    </source>
</reference>
<keyword evidence="7" id="KW-1185">Reference proteome</keyword>
<gene>
    <name evidence="4" type="ORF">M5X16_00095</name>
    <name evidence="5" type="ORF">PC41400_13085</name>
</gene>
<evidence type="ECO:0000313" key="6">
    <source>
        <dbReference type="Proteomes" id="UP000288943"/>
    </source>
</evidence>
<dbReference type="Pfam" id="PF01476">
    <property type="entry name" value="LysM"/>
    <property type="match status" value="1"/>
</dbReference>
<feature type="domain" description="LysM" evidence="3">
    <location>
        <begin position="125"/>
        <end position="176"/>
    </location>
</feature>
<dbReference type="SUPFAM" id="SSF54106">
    <property type="entry name" value="LysM domain"/>
    <property type="match status" value="1"/>
</dbReference>
<evidence type="ECO:0000313" key="5">
    <source>
        <dbReference type="EMBL" id="QAV18557.1"/>
    </source>
</evidence>
<dbReference type="InterPro" id="IPR018392">
    <property type="entry name" value="LysM"/>
</dbReference>
<keyword evidence="2" id="KW-0472">Membrane</keyword>
<dbReference type="EMBL" id="CP026520">
    <property type="protein sequence ID" value="QAV18557.1"/>
    <property type="molecule type" value="Genomic_DNA"/>
</dbReference>
<dbReference type="Proteomes" id="UP001527202">
    <property type="component" value="Unassembled WGS sequence"/>
</dbReference>
<evidence type="ECO:0000256" key="2">
    <source>
        <dbReference type="SAM" id="Phobius"/>
    </source>
</evidence>
<dbReference type="Gene3D" id="3.10.350.10">
    <property type="entry name" value="LysM domain"/>
    <property type="match status" value="1"/>
</dbReference>
<proteinExistence type="predicted"/>
<dbReference type="KEGG" id="pchi:PC41400_13085"/>
<accession>A0A410WWC0</accession>
<evidence type="ECO:0000313" key="7">
    <source>
        <dbReference type="Proteomes" id="UP001527202"/>
    </source>
</evidence>
<keyword evidence="2" id="KW-0812">Transmembrane</keyword>
<dbReference type="PROSITE" id="PS51782">
    <property type="entry name" value="LYSM"/>
    <property type="match status" value="1"/>
</dbReference>
<dbReference type="OrthoDB" id="9801998at2"/>
<feature type="transmembrane region" description="Helical" evidence="2">
    <location>
        <begin position="77"/>
        <end position="101"/>
    </location>
</feature>
<protein>
    <submittedName>
        <fullName evidence="5">LysM domain-containing protein</fullName>
    </submittedName>
    <submittedName>
        <fullName evidence="4">LysM peptidoglycan-binding domain-containing protein</fullName>
    </submittedName>
</protein>
<name>A0A410WWC0_9BACL</name>
<dbReference type="InterPro" id="IPR036779">
    <property type="entry name" value="LysM_dom_sf"/>
</dbReference>
<dbReference type="CDD" id="cd00118">
    <property type="entry name" value="LysM"/>
    <property type="match status" value="1"/>
</dbReference>
<evidence type="ECO:0000259" key="3">
    <source>
        <dbReference type="PROSITE" id="PS51782"/>
    </source>
</evidence>
<feature type="region of interest" description="Disordered" evidence="1">
    <location>
        <begin position="1"/>
        <end position="57"/>
    </location>
</feature>